<evidence type="ECO:0000256" key="2">
    <source>
        <dbReference type="ARBA" id="ARBA00022603"/>
    </source>
</evidence>
<keyword evidence="3" id="KW-0808">Transferase</keyword>
<keyword evidence="4" id="KW-0949">S-adenosyl-L-methionine</keyword>
<proteinExistence type="predicted"/>
<dbReference type="EC" id="2.1.1.37" evidence="1"/>
<dbReference type="Gene3D" id="3.90.120.10">
    <property type="entry name" value="DNA Methylase, subunit A, domain 2"/>
    <property type="match status" value="1"/>
</dbReference>
<accession>A0ABV9U544</accession>
<keyword evidence="5" id="KW-0680">Restriction system</keyword>
<organism evidence="6 7">
    <name type="scientific">Actinomadura gamaensis</name>
    <dbReference type="NCBI Taxonomy" id="1763541"/>
    <lineage>
        <taxon>Bacteria</taxon>
        <taxon>Bacillati</taxon>
        <taxon>Actinomycetota</taxon>
        <taxon>Actinomycetes</taxon>
        <taxon>Streptosporangiales</taxon>
        <taxon>Thermomonosporaceae</taxon>
        <taxon>Actinomadura</taxon>
    </lineage>
</organism>
<dbReference type="InterPro" id="IPR029063">
    <property type="entry name" value="SAM-dependent_MTases_sf"/>
</dbReference>
<dbReference type="GO" id="GO:0032259">
    <property type="term" value="P:methylation"/>
    <property type="evidence" value="ECO:0007669"/>
    <property type="project" value="UniProtKB-KW"/>
</dbReference>
<evidence type="ECO:0000313" key="7">
    <source>
        <dbReference type="Proteomes" id="UP001595872"/>
    </source>
</evidence>
<dbReference type="PANTHER" id="PTHR46098:SF1">
    <property type="entry name" value="TRNA (CYTOSINE(38)-C(5))-METHYLTRANSFERASE"/>
    <property type="match status" value="1"/>
</dbReference>
<dbReference type="GO" id="GO:0008168">
    <property type="term" value="F:methyltransferase activity"/>
    <property type="evidence" value="ECO:0007669"/>
    <property type="project" value="UniProtKB-KW"/>
</dbReference>
<name>A0ABV9U544_9ACTN</name>
<keyword evidence="7" id="KW-1185">Reference proteome</keyword>
<dbReference type="Proteomes" id="UP001595872">
    <property type="component" value="Unassembled WGS sequence"/>
</dbReference>
<sequence length="533" mass="58825">MTVTLYDEFAGGGGSTDGASQVPGVEPVQAANHNPLALETHGTNFPDVDHILGDVTKTDIVRFARADLFWASPACPPWTDARGKKRDFDKSTFQALPGMPDDPATADAQTLRARKLMEEIPRYLAHWHLRGRPVLAGVVENVVQCRRWAEWHRWLGEIQALGYRTRLIALNSMHVRPVRTARAPQSRDRLYLAYWLDKLPRPDFDKWLRPQAWCPSCDQVIDAVQVFKNPRNEMGRYGIRHGQYVYKCPRHTCRGQIVEPEALPALAAIDWTLPAARIGERADLGKEPLEDATLARIRVGISKYAVPLLTPAGGTWRDTALPVTAPMPTRTTRENDGLAVPPLLVPVEGRPGKTAAPAAAPLRTQTARNETGLAWLPFIVPMRGGGDKERARDIGQPLHTVTAGGNHHGLTLPEPLAPWEHLLVPYNGKGYARPVTAPVGAQPTRDRWALASGITTDIDLDDVRFRMLEPHEIQRAMAFRDDYTICGTSKRAKVRQLGNAVTPPAAEVIVSALVEAITGQDLERAPQPRTEAA</sequence>
<dbReference type="SUPFAM" id="SSF53335">
    <property type="entry name" value="S-adenosyl-L-methionine-dependent methyltransferases"/>
    <property type="match status" value="1"/>
</dbReference>
<gene>
    <name evidence="6" type="ORF">ACFPCY_26575</name>
</gene>
<dbReference type="InterPro" id="IPR001525">
    <property type="entry name" value="C5_MeTfrase"/>
</dbReference>
<evidence type="ECO:0000313" key="6">
    <source>
        <dbReference type="EMBL" id="MFC4910904.1"/>
    </source>
</evidence>
<dbReference type="PANTHER" id="PTHR46098">
    <property type="entry name" value="TRNA (CYTOSINE(38)-C(5))-METHYLTRANSFERASE"/>
    <property type="match status" value="1"/>
</dbReference>
<reference evidence="7" key="1">
    <citation type="journal article" date="2019" name="Int. J. Syst. Evol. Microbiol.">
        <title>The Global Catalogue of Microorganisms (GCM) 10K type strain sequencing project: providing services to taxonomists for standard genome sequencing and annotation.</title>
        <authorList>
            <consortium name="The Broad Institute Genomics Platform"/>
            <consortium name="The Broad Institute Genome Sequencing Center for Infectious Disease"/>
            <person name="Wu L."/>
            <person name="Ma J."/>
        </authorList>
    </citation>
    <scope>NUCLEOTIDE SEQUENCE [LARGE SCALE GENOMIC DNA]</scope>
    <source>
        <strain evidence="7">KLKA75</strain>
    </source>
</reference>
<dbReference type="RefSeq" id="WP_378259557.1">
    <property type="nucleotide sequence ID" value="NZ_JBHSIT010000008.1"/>
</dbReference>
<evidence type="ECO:0000256" key="3">
    <source>
        <dbReference type="ARBA" id="ARBA00022679"/>
    </source>
</evidence>
<protein>
    <recommendedName>
        <fullName evidence="1">DNA (cytosine-5-)-methyltransferase</fullName>
        <ecNumber evidence="1">2.1.1.37</ecNumber>
    </recommendedName>
</protein>
<dbReference type="EMBL" id="JBHSIT010000008">
    <property type="protein sequence ID" value="MFC4910904.1"/>
    <property type="molecule type" value="Genomic_DNA"/>
</dbReference>
<dbReference type="InterPro" id="IPR050750">
    <property type="entry name" value="C5-MTase"/>
</dbReference>
<evidence type="ECO:0000256" key="1">
    <source>
        <dbReference type="ARBA" id="ARBA00011975"/>
    </source>
</evidence>
<comment type="caution">
    <text evidence="6">The sequence shown here is derived from an EMBL/GenBank/DDBJ whole genome shotgun (WGS) entry which is preliminary data.</text>
</comment>
<dbReference type="Pfam" id="PF00145">
    <property type="entry name" value="DNA_methylase"/>
    <property type="match status" value="2"/>
</dbReference>
<evidence type="ECO:0000256" key="5">
    <source>
        <dbReference type="ARBA" id="ARBA00022747"/>
    </source>
</evidence>
<evidence type="ECO:0000256" key="4">
    <source>
        <dbReference type="ARBA" id="ARBA00022691"/>
    </source>
</evidence>
<dbReference type="Gene3D" id="3.40.50.150">
    <property type="entry name" value="Vaccinia Virus protein VP39"/>
    <property type="match status" value="1"/>
</dbReference>
<keyword evidence="2 6" id="KW-0489">Methyltransferase</keyword>